<dbReference type="InterPro" id="IPR002933">
    <property type="entry name" value="Peptidase_M20"/>
</dbReference>
<dbReference type="OrthoDB" id="7055905at2"/>
<dbReference type="Pfam" id="PF01546">
    <property type="entry name" value="Peptidase_M20"/>
    <property type="match status" value="1"/>
</dbReference>
<dbReference type="Pfam" id="PF07687">
    <property type="entry name" value="M20_dimer"/>
    <property type="match status" value="1"/>
</dbReference>
<name>A0A1H4PP73_TSUTY</name>
<dbReference type="InterPro" id="IPR011650">
    <property type="entry name" value="Peptidase_M20_dimer"/>
</dbReference>
<evidence type="ECO:0000313" key="2">
    <source>
        <dbReference type="EMBL" id="SEC09130.1"/>
    </source>
</evidence>
<feature type="domain" description="Peptidase M20 dimerisation" evidence="1">
    <location>
        <begin position="204"/>
        <end position="326"/>
    </location>
</feature>
<dbReference type="InterPro" id="IPR050072">
    <property type="entry name" value="Peptidase_M20A"/>
</dbReference>
<reference evidence="3" key="1">
    <citation type="submission" date="2016-10" db="EMBL/GenBank/DDBJ databases">
        <authorList>
            <person name="Varghese N."/>
            <person name="Submissions S."/>
        </authorList>
    </citation>
    <scope>NUCLEOTIDE SEQUENCE [LARGE SCALE GENOMIC DNA]</scope>
    <source>
        <strain evidence="3">DSM 44234</strain>
    </source>
</reference>
<dbReference type="PANTHER" id="PTHR43808:SF25">
    <property type="entry name" value="PEPTIDASE M20 DIMERISATION DOMAIN-CONTAINING PROTEIN"/>
    <property type="match status" value="1"/>
</dbReference>
<sequence>MTAADRVLGRVDGLREEMIATLGDAIAVRSVNPTYPDQDFDDLVGGETEVARLLAGVYREAGAETELFGEVPGRDNVVGVVHGEGDGRSLIFNGHVDVVPAGDADAWTHDPFAGFRDETHVWGRGAVDMKAGLVAQAFAARALREAGVRLGGDLILQGVVGEENLEHHLGTSAVLARGYTADGAIIAEPTGALAPLSVMPATPGVLVLRITVTGRTGHASARSLMRAQRRAGAEDPIAASAVDGALAIHDALRRLETEWERTRVDPLFEPGQFTIGLDVIDGGARAGRNVAFIPDETTLDYAIFYPPAAGIADVQAEIAAVVARVADAAPWLRRHPPVLDWPMHYPGGRTDGDDPFCRVVVAAREDAAAGTAYAGAPDVRPFPSATDLTWFTAAGIPAVGLGPGALAMAHAVDERCAIDEVVCAAKTYALAALRWCGVR</sequence>
<dbReference type="GO" id="GO:0016787">
    <property type="term" value="F:hydrolase activity"/>
    <property type="evidence" value="ECO:0007669"/>
    <property type="project" value="InterPro"/>
</dbReference>
<dbReference type="EMBL" id="FNSA01000003">
    <property type="protein sequence ID" value="SEC09130.1"/>
    <property type="molecule type" value="Genomic_DNA"/>
</dbReference>
<dbReference type="PANTHER" id="PTHR43808">
    <property type="entry name" value="ACETYLORNITHINE DEACETYLASE"/>
    <property type="match status" value="1"/>
</dbReference>
<evidence type="ECO:0000259" key="1">
    <source>
        <dbReference type="Pfam" id="PF07687"/>
    </source>
</evidence>
<gene>
    <name evidence="2" type="ORF">SAMN04489793_1504</name>
</gene>
<proteinExistence type="predicted"/>
<dbReference type="STRING" id="57704.SAMN04489793_1504"/>
<dbReference type="AlphaFoldDB" id="A0A1H4PP73"/>
<keyword evidence="3" id="KW-1185">Reference proteome</keyword>
<protein>
    <submittedName>
        <fullName evidence="2">Acetylornithine deacetylase</fullName>
    </submittedName>
</protein>
<dbReference type="Gene3D" id="3.40.630.10">
    <property type="entry name" value="Zn peptidases"/>
    <property type="match status" value="1"/>
</dbReference>
<accession>A0A1H4PP73</accession>
<dbReference type="Gene3D" id="3.30.70.360">
    <property type="match status" value="1"/>
</dbReference>
<dbReference type="Proteomes" id="UP000182241">
    <property type="component" value="Unassembled WGS sequence"/>
</dbReference>
<organism evidence="2 3">
    <name type="scientific">Tsukamurella tyrosinosolvens</name>
    <dbReference type="NCBI Taxonomy" id="57704"/>
    <lineage>
        <taxon>Bacteria</taxon>
        <taxon>Bacillati</taxon>
        <taxon>Actinomycetota</taxon>
        <taxon>Actinomycetes</taxon>
        <taxon>Mycobacteriales</taxon>
        <taxon>Tsukamurellaceae</taxon>
        <taxon>Tsukamurella</taxon>
    </lineage>
</organism>
<dbReference type="SUPFAM" id="SSF53187">
    <property type="entry name" value="Zn-dependent exopeptidases"/>
    <property type="match status" value="1"/>
</dbReference>
<evidence type="ECO:0000313" key="3">
    <source>
        <dbReference type="Proteomes" id="UP000182241"/>
    </source>
</evidence>
<dbReference type="RefSeq" id="WP_068741105.1">
    <property type="nucleotide sequence ID" value="NZ_FNSA01000003.1"/>
</dbReference>